<keyword evidence="8" id="KW-1185">Reference proteome</keyword>
<dbReference type="GO" id="GO:0004252">
    <property type="term" value="F:serine-type endopeptidase activity"/>
    <property type="evidence" value="ECO:0007669"/>
    <property type="project" value="InterPro"/>
</dbReference>
<reference evidence="8" key="1">
    <citation type="journal article" date="2023" name="Int. J. Syst. Evol. Microbiol.">
        <title>Mesoterricola silvestris gen. nov., sp. nov., Mesoterricola sediminis sp. nov., Geothrix oryzae sp. nov., Geothrix edaphica sp. nov., Geothrix rubra sp. nov., and Geothrix limicola sp. nov., six novel members of Acidobacteriota isolated from soils.</title>
        <authorList>
            <person name="Itoh H."/>
            <person name="Sugisawa Y."/>
            <person name="Mise K."/>
            <person name="Xu Z."/>
            <person name="Kuniyasu M."/>
            <person name="Ushijima N."/>
            <person name="Kawano K."/>
            <person name="Kobayashi E."/>
            <person name="Shiratori Y."/>
            <person name="Masuda Y."/>
            <person name="Senoo K."/>
        </authorList>
    </citation>
    <scope>NUCLEOTIDE SEQUENCE [LARGE SCALE GENOMIC DNA]</scope>
    <source>
        <strain evidence="8">W79</strain>
    </source>
</reference>
<evidence type="ECO:0000313" key="7">
    <source>
        <dbReference type="EMBL" id="BDU71506.1"/>
    </source>
</evidence>
<dbReference type="GO" id="GO:0006508">
    <property type="term" value="P:proteolysis"/>
    <property type="evidence" value="ECO:0007669"/>
    <property type="project" value="InterPro"/>
</dbReference>
<protein>
    <recommendedName>
        <fullName evidence="9">Crp/Fnr family transcriptional regulator</fullName>
    </recommendedName>
</protein>
<evidence type="ECO:0000256" key="1">
    <source>
        <dbReference type="ARBA" id="ARBA00023015"/>
    </source>
</evidence>
<dbReference type="InterPro" id="IPR050397">
    <property type="entry name" value="Env_Response_Regulators"/>
</dbReference>
<feature type="region of interest" description="Disordered" evidence="4">
    <location>
        <begin position="80"/>
        <end position="99"/>
    </location>
</feature>
<dbReference type="CDD" id="cd00038">
    <property type="entry name" value="CAP_ED"/>
    <property type="match status" value="1"/>
</dbReference>
<dbReference type="InterPro" id="IPR018490">
    <property type="entry name" value="cNMP-bd_dom_sf"/>
</dbReference>
<gene>
    <name evidence="7" type="ORF">METEAL_06800</name>
</gene>
<dbReference type="PROSITE" id="PS50042">
    <property type="entry name" value="CNMP_BINDING_3"/>
    <property type="match status" value="1"/>
</dbReference>
<keyword evidence="1" id="KW-0805">Transcription regulation</keyword>
<accession>A0AA48GTK5</accession>
<dbReference type="PANTHER" id="PTHR24567">
    <property type="entry name" value="CRP FAMILY TRANSCRIPTIONAL REGULATORY PROTEIN"/>
    <property type="match status" value="1"/>
</dbReference>
<dbReference type="InterPro" id="IPR014710">
    <property type="entry name" value="RmlC-like_jellyroll"/>
</dbReference>
<dbReference type="SUPFAM" id="SSF51206">
    <property type="entry name" value="cAMP-binding domain-like"/>
    <property type="match status" value="1"/>
</dbReference>
<organism evidence="7 8">
    <name type="scientific">Mesoterricola silvestris</name>
    <dbReference type="NCBI Taxonomy" id="2927979"/>
    <lineage>
        <taxon>Bacteria</taxon>
        <taxon>Pseudomonadati</taxon>
        <taxon>Acidobacteriota</taxon>
        <taxon>Holophagae</taxon>
        <taxon>Holophagales</taxon>
        <taxon>Holophagaceae</taxon>
        <taxon>Mesoterricola</taxon>
    </lineage>
</organism>
<dbReference type="InterPro" id="IPR036388">
    <property type="entry name" value="WH-like_DNA-bd_sf"/>
</dbReference>
<dbReference type="GO" id="GO:0003700">
    <property type="term" value="F:DNA-binding transcription factor activity"/>
    <property type="evidence" value="ECO:0007669"/>
    <property type="project" value="TreeGrafter"/>
</dbReference>
<proteinExistence type="predicted"/>
<dbReference type="InterPro" id="IPR000595">
    <property type="entry name" value="cNMP-bd_dom"/>
</dbReference>
<dbReference type="Gene3D" id="2.60.120.10">
    <property type="entry name" value="Jelly Rolls"/>
    <property type="match status" value="1"/>
</dbReference>
<dbReference type="Proteomes" id="UP001238179">
    <property type="component" value="Chromosome"/>
</dbReference>
<dbReference type="InterPro" id="IPR036390">
    <property type="entry name" value="WH_DNA-bd_sf"/>
</dbReference>
<feature type="domain" description="HTH crp-type" evidence="6">
    <location>
        <begin position="234"/>
        <end position="303"/>
    </location>
</feature>
<dbReference type="Pfam" id="PF13545">
    <property type="entry name" value="HTH_Crp_2"/>
    <property type="match status" value="1"/>
</dbReference>
<dbReference type="SUPFAM" id="SSF46785">
    <property type="entry name" value="Winged helix' DNA-binding domain"/>
    <property type="match status" value="2"/>
</dbReference>
<dbReference type="KEGG" id="msil:METEAL_06800"/>
<dbReference type="PROSITE" id="PS51063">
    <property type="entry name" value="HTH_CRP_2"/>
    <property type="match status" value="1"/>
</dbReference>
<evidence type="ECO:0000256" key="2">
    <source>
        <dbReference type="ARBA" id="ARBA00023125"/>
    </source>
</evidence>
<dbReference type="InterPro" id="IPR012318">
    <property type="entry name" value="HTH_CRP"/>
</dbReference>
<dbReference type="SMART" id="SM00419">
    <property type="entry name" value="HTH_CRP"/>
    <property type="match status" value="1"/>
</dbReference>
<evidence type="ECO:0000259" key="6">
    <source>
        <dbReference type="PROSITE" id="PS51063"/>
    </source>
</evidence>
<feature type="domain" description="Cyclic nucleotide-binding" evidence="5">
    <location>
        <begin position="117"/>
        <end position="204"/>
    </location>
</feature>
<dbReference type="AlphaFoldDB" id="A0AA48GTK5"/>
<keyword evidence="2" id="KW-0238">DNA-binding</keyword>
<keyword evidence="3" id="KW-0804">Transcription</keyword>
<dbReference type="InterPro" id="IPR006199">
    <property type="entry name" value="LexA_DNA-bd_dom"/>
</dbReference>
<name>A0AA48GTK5_9BACT</name>
<evidence type="ECO:0000259" key="5">
    <source>
        <dbReference type="PROSITE" id="PS50042"/>
    </source>
</evidence>
<dbReference type="GO" id="GO:0003677">
    <property type="term" value="F:DNA binding"/>
    <property type="evidence" value="ECO:0007669"/>
    <property type="project" value="UniProtKB-KW"/>
</dbReference>
<dbReference type="Pfam" id="PF01726">
    <property type="entry name" value="LexA_DNA_bind"/>
    <property type="match status" value="1"/>
</dbReference>
<evidence type="ECO:0008006" key="9">
    <source>
        <dbReference type="Google" id="ProtNLM"/>
    </source>
</evidence>
<evidence type="ECO:0000256" key="4">
    <source>
        <dbReference type="SAM" id="MobiDB-lite"/>
    </source>
</evidence>
<dbReference type="Gene3D" id="1.10.10.10">
    <property type="entry name" value="Winged helix-like DNA-binding domain superfamily/Winged helix DNA-binding domain"/>
    <property type="match status" value="1"/>
</dbReference>
<evidence type="ECO:0000313" key="8">
    <source>
        <dbReference type="Proteomes" id="UP001238179"/>
    </source>
</evidence>
<dbReference type="PANTHER" id="PTHR24567:SF74">
    <property type="entry name" value="HTH-TYPE TRANSCRIPTIONAL REGULATOR ARCR"/>
    <property type="match status" value="1"/>
</dbReference>
<dbReference type="Pfam" id="PF00027">
    <property type="entry name" value="cNMP_binding"/>
    <property type="match status" value="1"/>
</dbReference>
<sequence length="317" mass="34928">MCGILQVMTLLPPSPIQTRMLLHLRKAEEEGRRPSYRELASAFGWSSVATVRSHVQALQAKGLVKLEPRQARSLRLTEMGRTAASAPSGKGRTAPSDPSLSLSKAVLELMDLLAPWMQARTYAKGSMLWREGDLADRLVILDAGHLKAFRQLADGRTATLLRFSPGEVLGFAPFFDEGGYPATVEALDAVRIRYVLRQDLVRAMQEPRIAMALLGFLAKRLRKAFDTIEQVSLHRALPRVAAALRDLIREEAYTLVTLPQPSKAFAEALGLAPATLSRTLAQLVDRGLIHRLGPRRYQVLLADDLKRLAKGEDAGGH</sequence>
<dbReference type="EMBL" id="AP027080">
    <property type="protein sequence ID" value="BDU71506.1"/>
    <property type="molecule type" value="Genomic_DNA"/>
</dbReference>
<evidence type="ECO:0000256" key="3">
    <source>
        <dbReference type="ARBA" id="ARBA00023163"/>
    </source>
</evidence>
<dbReference type="SMART" id="SM00100">
    <property type="entry name" value="cNMP"/>
    <property type="match status" value="1"/>
</dbReference>
<dbReference type="GO" id="GO:0005829">
    <property type="term" value="C:cytosol"/>
    <property type="evidence" value="ECO:0007669"/>
    <property type="project" value="TreeGrafter"/>
</dbReference>